<accession>A6P2N8</accession>
<dbReference type="Proteomes" id="UP000003639">
    <property type="component" value="Unassembled WGS sequence"/>
</dbReference>
<sequence>MEVLMSLYDAVPMAAYGVTAAAVIFGVALLAFLLNKGQKIRRWISAACMAACAVYLAWYFLPYRVLIDPADVLTDTTMIREEDRHRPRVHLKPEGGEGLPLTGEEQRRLAELTNQLWFRRAILSYPESSTPEALDGKPPPPGAPEYLLVEVSTGYGNGIRVMCARGASGFWCYQGTYCLDSAYSRVYGWEPLVEYVRALADKYGVPQPTW</sequence>
<reference evidence="2 3" key="2">
    <citation type="submission" date="2007-06" db="EMBL/GenBank/DDBJ databases">
        <title>Draft genome sequence of Pseudoflavonifractor capillosus ATCC 29799.</title>
        <authorList>
            <person name="Sudarsanam P."/>
            <person name="Ley R."/>
            <person name="Guruge J."/>
            <person name="Turnbaugh P.J."/>
            <person name="Mahowald M."/>
            <person name="Liep D."/>
            <person name="Gordon J."/>
        </authorList>
    </citation>
    <scope>NUCLEOTIDE SEQUENCE [LARGE SCALE GENOMIC DNA]</scope>
    <source>
        <strain evidence="2 3">ATCC 29799</strain>
    </source>
</reference>
<keyword evidence="3" id="KW-1185">Reference proteome</keyword>
<proteinExistence type="predicted"/>
<reference evidence="2 3" key="1">
    <citation type="submission" date="2007-04" db="EMBL/GenBank/DDBJ databases">
        <authorList>
            <person name="Fulton L."/>
            <person name="Clifton S."/>
            <person name="Fulton B."/>
            <person name="Xu J."/>
            <person name="Minx P."/>
            <person name="Pepin K.H."/>
            <person name="Johnson M."/>
            <person name="Thiruvilangam P."/>
            <person name="Bhonagiri V."/>
            <person name="Nash W.E."/>
            <person name="Mardis E.R."/>
            <person name="Wilson R.K."/>
        </authorList>
    </citation>
    <scope>NUCLEOTIDE SEQUENCE [LARGE SCALE GENOMIC DNA]</scope>
    <source>
        <strain evidence="2 3">ATCC 29799</strain>
    </source>
</reference>
<comment type="caution">
    <text evidence="2">The sequence shown here is derived from an EMBL/GenBank/DDBJ whole genome shotgun (WGS) entry which is preliminary data.</text>
</comment>
<gene>
    <name evidence="2" type="ORF">BACCAP_04770</name>
</gene>
<dbReference type="STRING" id="411467.BACCAP_04770"/>
<evidence type="ECO:0000256" key="1">
    <source>
        <dbReference type="SAM" id="Phobius"/>
    </source>
</evidence>
<dbReference type="AlphaFoldDB" id="A6P2N8"/>
<organism evidence="2 3">
    <name type="scientific">Pseudoflavonifractor capillosus ATCC 29799</name>
    <dbReference type="NCBI Taxonomy" id="411467"/>
    <lineage>
        <taxon>Bacteria</taxon>
        <taxon>Bacillati</taxon>
        <taxon>Bacillota</taxon>
        <taxon>Clostridia</taxon>
        <taxon>Eubacteriales</taxon>
        <taxon>Oscillospiraceae</taxon>
        <taxon>Pseudoflavonifractor</taxon>
    </lineage>
</organism>
<feature type="transmembrane region" description="Helical" evidence="1">
    <location>
        <begin position="43"/>
        <end position="61"/>
    </location>
</feature>
<dbReference type="EMBL" id="AAXG02000055">
    <property type="protein sequence ID" value="EDM97438.1"/>
    <property type="molecule type" value="Genomic_DNA"/>
</dbReference>
<evidence type="ECO:0000313" key="2">
    <source>
        <dbReference type="EMBL" id="EDM97438.1"/>
    </source>
</evidence>
<name>A6P2N8_9FIRM</name>
<keyword evidence="1" id="KW-0812">Transmembrane</keyword>
<keyword evidence="1" id="KW-1133">Transmembrane helix</keyword>
<dbReference type="RefSeq" id="WP_006575213.1">
    <property type="nucleotide sequence ID" value="NZ_AAXG02000055.1"/>
</dbReference>
<keyword evidence="1" id="KW-0472">Membrane</keyword>
<protein>
    <submittedName>
        <fullName evidence="2">Uncharacterized protein</fullName>
    </submittedName>
</protein>
<feature type="transmembrane region" description="Helical" evidence="1">
    <location>
        <begin position="13"/>
        <end position="34"/>
    </location>
</feature>
<evidence type="ECO:0000313" key="3">
    <source>
        <dbReference type="Proteomes" id="UP000003639"/>
    </source>
</evidence>